<evidence type="ECO:0000313" key="3">
    <source>
        <dbReference type="Proteomes" id="UP000638188"/>
    </source>
</evidence>
<accession>A0ABQ1P7K5</accession>
<organism evidence="2 3">
    <name type="scientific">Halopseudomonas salina</name>
    <dbReference type="NCBI Taxonomy" id="1323744"/>
    <lineage>
        <taxon>Bacteria</taxon>
        <taxon>Pseudomonadati</taxon>
        <taxon>Pseudomonadota</taxon>
        <taxon>Gammaproteobacteria</taxon>
        <taxon>Pseudomonadales</taxon>
        <taxon>Pseudomonadaceae</taxon>
        <taxon>Halopseudomonas</taxon>
    </lineage>
</organism>
<proteinExistence type="predicted"/>
<sequence length="431" mass="48037">MPRLLLSLFFATVTLGAPAVSADDFSYPDINAFLSTIGGTPEPLRATVPSEPDIQQEDLRVRVIPDRTLPPAFEFYSKMGFRVAWHDEPAPLVFLLAGSGSGYDSARLDYLKALYWQAGMHVIVMSSPTNFDFIASASTSGLPGLGQRDARDLHTAMSVALEHARNKTGLEATEFRMVGFSLGAMNAAFVSELDEHLGQFDFTRVLMLNPPVNLYDSIRRLDALSHTNVPGVDSTESFYEHIFDKLSRYFAQRGDSDIESTVFEGIQTSEEALSDAEMAMLVGAVFRFAAADLNFMADLINDKGRYAPTNQRITVSTSLTPYLRRALFCDFSCYVRNQLWPDWQSRNAEKTIEDMAFETSLQSIDDHISGNTRMAVITNADDFILTREDYRYLADTFGERAYLFPRGGHGGNLQHQEVTARMLSFLEGAKP</sequence>
<evidence type="ECO:0000313" key="2">
    <source>
        <dbReference type="EMBL" id="GGC90441.1"/>
    </source>
</evidence>
<keyword evidence="2" id="KW-0418">Kinase</keyword>
<keyword evidence="1" id="KW-0732">Signal</keyword>
<comment type="caution">
    <text evidence="2">The sequence shown here is derived from an EMBL/GenBank/DDBJ whole genome shotgun (WGS) entry which is preliminary data.</text>
</comment>
<dbReference type="PANTHER" id="PTHR30035">
    <property type="entry name" value="LIPOPROTEIN VACJ-RELATED"/>
    <property type="match status" value="1"/>
</dbReference>
<dbReference type="SUPFAM" id="SSF53474">
    <property type="entry name" value="alpha/beta-Hydrolases"/>
    <property type="match status" value="1"/>
</dbReference>
<dbReference type="InterPro" id="IPR029058">
    <property type="entry name" value="AB_hydrolase_fold"/>
</dbReference>
<dbReference type="Gene3D" id="3.40.50.1820">
    <property type="entry name" value="alpha/beta hydrolase"/>
    <property type="match status" value="1"/>
</dbReference>
<reference evidence="3" key="1">
    <citation type="journal article" date="2019" name="Int. J. Syst. Evol. Microbiol.">
        <title>The Global Catalogue of Microorganisms (GCM) 10K type strain sequencing project: providing services to taxonomists for standard genome sequencing and annotation.</title>
        <authorList>
            <consortium name="The Broad Institute Genomics Platform"/>
            <consortium name="The Broad Institute Genome Sequencing Center for Infectious Disease"/>
            <person name="Wu L."/>
            <person name="Ma J."/>
        </authorList>
    </citation>
    <scope>NUCLEOTIDE SEQUENCE [LARGE SCALE GENOMIC DNA]</scope>
    <source>
        <strain evidence="3">CGMCC 1.12482</strain>
    </source>
</reference>
<dbReference type="PANTHER" id="PTHR30035:SF1">
    <property type="entry name" value="AB HYDROLASE-1 DOMAIN-CONTAINING PROTEIN"/>
    <property type="match status" value="1"/>
</dbReference>
<dbReference type="Proteomes" id="UP000638188">
    <property type="component" value="Unassembled WGS sequence"/>
</dbReference>
<keyword evidence="3" id="KW-1185">Reference proteome</keyword>
<gene>
    <name evidence="2" type="ORF">GCM10007418_07750</name>
</gene>
<dbReference type="EMBL" id="BMFF01000001">
    <property type="protein sequence ID" value="GGC90441.1"/>
    <property type="molecule type" value="Genomic_DNA"/>
</dbReference>
<dbReference type="RefSeq" id="WP_150277151.1">
    <property type="nucleotide sequence ID" value="NZ_BMFF01000001.1"/>
</dbReference>
<feature type="signal peptide" evidence="1">
    <location>
        <begin position="1"/>
        <end position="22"/>
    </location>
</feature>
<name>A0ABQ1P7K5_9GAMM</name>
<dbReference type="InterPro" id="IPR007428">
    <property type="entry name" value="MlaA"/>
</dbReference>
<dbReference type="GO" id="GO:0016301">
    <property type="term" value="F:kinase activity"/>
    <property type="evidence" value="ECO:0007669"/>
    <property type="project" value="UniProtKB-KW"/>
</dbReference>
<keyword evidence="2" id="KW-0808">Transferase</keyword>
<evidence type="ECO:0000256" key="1">
    <source>
        <dbReference type="SAM" id="SignalP"/>
    </source>
</evidence>
<protein>
    <submittedName>
        <fullName evidence="2">Serine protein kinase PrkA</fullName>
    </submittedName>
</protein>
<feature type="chain" id="PRO_5045904174" evidence="1">
    <location>
        <begin position="23"/>
        <end position="431"/>
    </location>
</feature>